<accession>A0AAW4L5U0</accession>
<reference evidence="6 7" key="1">
    <citation type="submission" date="2021-05" db="EMBL/GenBank/DDBJ databases">
        <title>The draft genome of Geobacter pelophilus DSM 12255.</title>
        <authorList>
            <person name="Xu Z."/>
            <person name="Masuda Y."/>
            <person name="Itoh H."/>
            <person name="Senoo K."/>
        </authorList>
    </citation>
    <scope>NUCLEOTIDE SEQUENCE [LARGE SCALE GENOMIC DNA]</scope>
    <source>
        <strain evidence="6 7">DSM 12255</strain>
    </source>
</reference>
<dbReference type="EMBL" id="JAHCVJ010000001">
    <property type="protein sequence ID" value="MBT0663399.1"/>
    <property type="molecule type" value="Genomic_DNA"/>
</dbReference>
<evidence type="ECO:0000256" key="2">
    <source>
        <dbReference type="ARBA" id="ARBA00037999"/>
    </source>
</evidence>
<dbReference type="Proteomes" id="UP000811899">
    <property type="component" value="Unassembled WGS sequence"/>
</dbReference>
<proteinExistence type="inferred from homology"/>
<dbReference type="InterPro" id="IPR015424">
    <property type="entry name" value="PyrdxlP-dep_Trfase"/>
</dbReference>
<organism evidence="6 7">
    <name type="scientific">Geoanaerobacter pelophilus</name>
    <dbReference type="NCBI Taxonomy" id="60036"/>
    <lineage>
        <taxon>Bacteria</taxon>
        <taxon>Pseudomonadati</taxon>
        <taxon>Thermodesulfobacteriota</taxon>
        <taxon>Desulfuromonadia</taxon>
        <taxon>Geobacterales</taxon>
        <taxon>Geobacteraceae</taxon>
        <taxon>Geoanaerobacter</taxon>
    </lineage>
</organism>
<protein>
    <submittedName>
        <fullName evidence="6">DegT/DnrJ/EryC1/StrS family aminotransferase</fullName>
    </submittedName>
</protein>
<dbReference type="Pfam" id="PF01041">
    <property type="entry name" value="DegT_DnrJ_EryC1"/>
    <property type="match status" value="1"/>
</dbReference>
<keyword evidence="6" id="KW-0808">Transferase</keyword>
<dbReference type="SUPFAM" id="SSF53383">
    <property type="entry name" value="PLP-dependent transferases"/>
    <property type="match status" value="1"/>
</dbReference>
<dbReference type="PANTHER" id="PTHR30244:SF9">
    <property type="entry name" value="PROTEIN RV3402C"/>
    <property type="match status" value="1"/>
</dbReference>
<dbReference type="PIRSF" id="PIRSF000390">
    <property type="entry name" value="PLP_StrS"/>
    <property type="match status" value="1"/>
</dbReference>
<dbReference type="GO" id="GO:0000271">
    <property type="term" value="P:polysaccharide biosynthetic process"/>
    <property type="evidence" value="ECO:0007669"/>
    <property type="project" value="TreeGrafter"/>
</dbReference>
<evidence type="ECO:0000256" key="3">
    <source>
        <dbReference type="PIRSR" id="PIRSR000390-1"/>
    </source>
</evidence>
<evidence type="ECO:0000256" key="1">
    <source>
        <dbReference type="ARBA" id="ARBA00022898"/>
    </source>
</evidence>
<dbReference type="CDD" id="cd00616">
    <property type="entry name" value="AHBA_syn"/>
    <property type="match status" value="1"/>
</dbReference>
<comment type="similarity">
    <text evidence="2 5">Belongs to the DegT/DnrJ/EryC1 family.</text>
</comment>
<dbReference type="RefSeq" id="WP_214170139.1">
    <property type="nucleotide sequence ID" value="NZ_JAHCVJ010000001.1"/>
</dbReference>
<dbReference type="Gene3D" id="3.40.640.10">
    <property type="entry name" value="Type I PLP-dependent aspartate aminotransferase-like (Major domain)"/>
    <property type="match status" value="1"/>
</dbReference>
<dbReference type="GO" id="GO:0008483">
    <property type="term" value="F:transaminase activity"/>
    <property type="evidence" value="ECO:0007669"/>
    <property type="project" value="UniProtKB-KW"/>
</dbReference>
<dbReference type="AlphaFoldDB" id="A0AAW4L5U0"/>
<gene>
    <name evidence="6" type="ORF">KI809_03710</name>
</gene>
<keyword evidence="6" id="KW-0032">Aminotransferase</keyword>
<dbReference type="PANTHER" id="PTHR30244">
    <property type="entry name" value="TRANSAMINASE"/>
    <property type="match status" value="1"/>
</dbReference>
<evidence type="ECO:0000313" key="7">
    <source>
        <dbReference type="Proteomes" id="UP000811899"/>
    </source>
</evidence>
<evidence type="ECO:0000256" key="4">
    <source>
        <dbReference type="PIRSR" id="PIRSR000390-2"/>
    </source>
</evidence>
<keyword evidence="7" id="KW-1185">Reference proteome</keyword>
<comment type="caution">
    <text evidence="6">The sequence shown here is derived from an EMBL/GenBank/DDBJ whole genome shotgun (WGS) entry which is preliminary data.</text>
</comment>
<dbReference type="InterPro" id="IPR015421">
    <property type="entry name" value="PyrdxlP-dep_Trfase_major"/>
</dbReference>
<dbReference type="GO" id="GO:0030170">
    <property type="term" value="F:pyridoxal phosphate binding"/>
    <property type="evidence" value="ECO:0007669"/>
    <property type="project" value="TreeGrafter"/>
</dbReference>
<evidence type="ECO:0000256" key="5">
    <source>
        <dbReference type="RuleBase" id="RU004508"/>
    </source>
</evidence>
<keyword evidence="1 4" id="KW-0663">Pyridoxal phosphate</keyword>
<evidence type="ECO:0000313" key="6">
    <source>
        <dbReference type="EMBL" id="MBT0663399.1"/>
    </source>
</evidence>
<feature type="active site" description="Proton acceptor" evidence="3">
    <location>
        <position position="191"/>
    </location>
</feature>
<name>A0AAW4L5U0_9BACT</name>
<sequence>MPKKFKPFHTPIYVTRPLLPDLNNVTEKLDEIWKSQWLTNNGPQHELLEKELLGALKVPYLSLFNNGTIALIVACQSLRLSGEVITTPFTFPATPHVLTWNNIKPIFCDIDPITMNIDANRIETLITPQTTAILAVHVFGTPCDTIKIQEVADRYGLRVIYDAAHAFGVEIEGTGIGTFGDISMFSFHATKLFHTAEGGALTFNSRELKSRVDLLKNFGIKNEEEVVMPGINGKMNEIQAALGLVVLKDIDEERRKRKVLYDTYKECLKNVEGVTCLDNDKPGIKNSYQYFVVRIDERAFGRSRDTVYDEMKKYNIFTRKYFYPLCSDYPCYRYLPSSETANLQIAYKAAGEVLSLPFYGGLSENDIEKICGIIQHIQKNA</sequence>
<dbReference type="InterPro" id="IPR000653">
    <property type="entry name" value="DegT/StrS_aminotransferase"/>
</dbReference>
<feature type="modified residue" description="N6-(pyridoxal phosphate)lysine" evidence="4">
    <location>
        <position position="191"/>
    </location>
</feature>